<feature type="signal peptide" evidence="2">
    <location>
        <begin position="1"/>
        <end position="29"/>
    </location>
</feature>
<dbReference type="OrthoDB" id="2327125at2759"/>
<dbReference type="Proteomes" id="UP000789572">
    <property type="component" value="Unassembled WGS sequence"/>
</dbReference>
<evidence type="ECO:0000256" key="2">
    <source>
        <dbReference type="SAM" id="SignalP"/>
    </source>
</evidence>
<protein>
    <submittedName>
        <fullName evidence="3">9250_t:CDS:1</fullName>
    </submittedName>
</protein>
<keyword evidence="2" id="KW-0732">Signal</keyword>
<feature type="transmembrane region" description="Helical" evidence="1">
    <location>
        <begin position="60"/>
        <end position="80"/>
    </location>
</feature>
<name>A0A9N8VFW7_9GLOM</name>
<feature type="transmembrane region" description="Helical" evidence="1">
    <location>
        <begin position="131"/>
        <end position="149"/>
    </location>
</feature>
<comment type="caution">
    <text evidence="3">The sequence shown here is derived from an EMBL/GenBank/DDBJ whole genome shotgun (WGS) entry which is preliminary data.</text>
</comment>
<dbReference type="AlphaFoldDB" id="A0A9N8VFW7"/>
<organism evidence="3 4">
    <name type="scientific">Paraglomus occultum</name>
    <dbReference type="NCBI Taxonomy" id="144539"/>
    <lineage>
        <taxon>Eukaryota</taxon>
        <taxon>Fungi</taxon>
        <taxon>Fungi incertae sedis</taxon>
        <taxon>Mucoromycota</taxon>
        <taxon>Glomeromycotina</taxon>
        <taxon>Glomeromycetes</taxon>
        <taxon>Paraglomerales</taxon>
        <taxon>Paraglomeraceae</taxon>
        <taxon>Paraglomus</taxon>
    </lineage>
</organism>
<keyword evidence="1" id="KW-0812">Transmembrane</keyword>
<accession>A0A9N8VFW7</accession>
<dbReference type="EMBL" id="CAJVPJ010000010">
    <property type="protein sequence ID" value="CAG8454548.1"/>
    <property type="molecule type" value="Genomic_DNA"/>
</dbReference>
<proteinExistence type="predicted"/>
<reference evidence="3" key="1">
    <citation type="submission" date="2021-06" db="EMBL/GenBank/DDBJ databases">
        <authorList>
            <person name="Kallberg Y."/>
            <person name="Tangrot J."/>
            <person name="Rosling A."/>
        </authorList>
    </citation>
    <scope>NUCLEOTIDE SEQUENCE</scope>
    <source>
        <strain evidence="3">IA702</strain>
    </source>
</reference>
<gene>
    <name evidence="3" type="ORF">POCULU_LOCUS219</name>
</gene>
<feature type="transmembrane region" description="Helical" evidence="1">
    <location>
        <begin position="107"/>
        <end position="125"/>
    </location>
</feature>
<feature type="transmembrane region" description="Helical" evidence="1">
    <location>
        <begin position="161"/>
        <end position="182"/>
    </location>
</feature>
<keyword evidence="1" id="KW-1133">Transmembrane helix</keyword>
<evidence type="ECO:0000256" key="1">
    <source>
        <dbReference type="SAM" id="Phobius"/>
    </source>
</evidence>
<evidence type="ECO:0000313" key="3">
    <source>
        <dbReference type="EMBL" id="CAG8454548.1"/>
    </source>
</evidence>
<feature type="transmembrane region" description="Helical" evidence="1">
    <location>
        <begin position="312"/>
        <end position="336"/>
    </location>
</feature>
<evidence type="ECO:0000313" key="4">
    <source>
        <dbReference type="Proteomes" id="UP000789572"/>
    </source>
</evidence>
<feature type="transmembrane region" description="Helical" evidence="1">
    <location>
        <begin position="273"/>
        <end position="292"/>
    </location>
</feature>
<feature type="transmembrane region" description="Helical" evidence="1">
    <location>
        <begin position="244"/>
        <end position="261"/>
    </location>
</feature>
<keyword evidence="4" id="KW-1185">Reference proteome</keyword>
<feature type="chain" id="PRO_5040484303" evidence="2">
    <location>
        <begin position="30"/>
        <end position="340"/>
    </location>
</feature>
<keyword evidence="1" id="KW-0472">Membrane</keyword>
<sequence length="340" mass="37908">MSVKGFISVTFALALLVGLLVVFPKPSSNDKPPQEPSRLTGYPSWHGVVKGNDQQKVDSFAAFDSIVALVAAVLTFKWAYLEKIPKKVMSYFHSDEGTIPTTSLNRFISMYALGTFTAVVASIIFDIGKLWSVFGALHNVFEVAILLLIGQNGKIKGHSFYYLWGTYYLIINTVCIILNWPFDAIFFKVQGLAVDYAVVIEYTRVFIHTKKNLSEHDLQLPLNTDENRDDDDVPATFAIHHPRQWLLVIAAAGVHLIGNVLNTLSPNDAKTDLAFQLSYAITFLLYLLYVYFDTHTISPGVPKRFYLPETPGAKVAFLAIISLWLSLSTLAVGLVLQQKK</sequence>